<dbReference type="AlphaFoldDB" id="A0A264W296"/>
<keyword evidence="3" id="KW-1185">Reference proteome</keyword>
<gene>
    <name evidence="2" type="ORF">CF394_10940</name>
</gene>
<evidence type="ECO:0000313" key="2">
    <source>
        <dbReference type="EMBL" id="OZS77718.1"/>
    </source>
</evidence>
<dbReference type="SUPFAM" id="SSF51261">
    <property type="entry name" value="Duplicated hybrid motif"/>
    <property type="match status" value="1"/>
</dbReference>
<dbReference type="EMBL" id="NOKQ01000220">
    <property type="protein sequence ID" value="OZS77718.1"/>
    <property type="molecule type" value="Genomic_DNA"/>
</dbReference>
<dbReference type="GO" id="GO:0004222">
    <property type="term" value="F:metalloendopeptidase activity"/>
    <property type="evidence" value="ECO:0007669"/>
    <property type="project" value="TreeGrafter"/>
</dbReference>
<dbReference type="Gene3D" id="2.70.70.10">
    <property type="entry name" value="Glucose Permease (Domain IIA)"/>
    <property type="match status" value="1"/>
</dbReference>
<dbReference type="InterPro" id="IPR011055">
    <property type="entry name" value="Dup_hybrid_motif"/>
</dbReference>
<evidence type="ECO:0000313" key="3">
    <source>
        <dbReference type="Proteomes" id="UP000217065"/>
    </source>
</evidence>
<evidence type="ECO:0000259" key="1">
    <source>
        <dbReference type="Pfam" id="PF01551"/>
    </source>
</evidence>
<accession>A0A264W296</accession>
<reference evidence="2 3" key="1">
    <citation type="submission" date="2017-07" db="EMBL/GenBank/DDBJ databases">
        <title>Tetzosporium hominis gen.nov. sp.nov.</title>
        <authorList>
            <person name="Tetz G."/>
            <person name="Tetz V."/>
        </authorList>
    </citation>
    <scope>NUCLEOTIDE SEQUENCE [LARGE SCALE GENOMIC DNA]</scope>
    <source>
        <strain evidence="2 3">VT-49</strain>
    </source>
</reference>
<organism evidence="2 3">
    <name type="scientific">Tetzosporium hominis</name>
    <dbReference type="NCBI Taxonomy" id="2020506"/>
    <lineage>
        <taxon>Bacteria</taxon>
        <taxon>Bacillati</taxon>
        <taxon>Bacillota</taxon>
        <taxon>Bacilli</taxon>
        <taxon>Bacillales</taxon>
        <taxon>Caryophanaceae</taxon>
        <taxon>Tetzosporium</taxon>
    </lineage>
</organism>
<dbReference type="PANTHER" id="PTHR21666">
    <property type="entry name" value="PEPTIDASE-RELATED"/>
    <property type="match status" value="1"/>
</dbReference>
<dbReference type="Proteomes" id="UP000217065">
    <property type="component" value="Unassembled WGS sequence"/>
</dbReference>
<sequence length="112" mass="12204">MVLPGPLRSAAIITLSKNNEPFEVRAAMSGTVTNIIEDEFIGDAVVLSHENGMETYYRSVTKIKVAIGDEVAQGDAMATSSTNHWNTTAGNHLLFEVKENGQYINPAKYIAF</sequence>
<comment type="caution">
    <text evidence="2">The sequence shown here is derived from an EMBL/GenBank/DDBJ whole genome shotgun (WGS) entry which is preliminary data.</text>
</comment>
<dbReference type="OrthoDB" id="2050153at2"/>
<dbReference type="Pfam" id="PF01551">
    <property type="entry name" value="Peptidase_M23"/>
    <property type="match status" value="1"/>
</dbReference>
<dbReference type="InterPro" id="IPR050570">
    <property type="entry name" value="Cell_wall_metabolism_enzyme"/>
</dbReference>
<protein>
    <recommendedName>
        <fullName evidence="1">M23ase beta-sheet core domain-containing protein</fullName>
    </recommendedName>
</protein>
<dbReference type="InterPro" id="IPR016047">
    <property type="entry name" value="M23ase_b-sheet_dom"/>
</dbReference>
<name>A0A264W296_9BACL</name>
<dbReference type="CDD" id="cd12797">
    <property type="entry name" value="M23_peptidase"/>
    <property type="match status" value="1"/>
</dbReference>
<feature type="domain" description="M23ase beta-sheet core" evidence="1">
    <location>
        <begin position="23"/>
        <end position="106"/>
    </location>
</feature>
<dbReference type="PANTHER" id="PTHR21666:SF291">
    <property type="entry name" value="STAGE II SPORULATION PROTEIN Q"/>
    <property type="match status" value="1"/>
</dbReference>
<proteinExistence type="predicted"/>